<organism evidence="2 3">
    <name type="scientific">Calocera cornea HHB12733</name>
    <dbReference type="NCBI Taxonomy" id="1353952"/>
    <lineage>
        <taxon>Eukaryota</taxon>
        <taxon>Fungi</taxon>
        <taxon>Dikarya</taxon>
        <taxon>Basidiomycota</taxon>
        <taxon>Agaricomycotina</taxon>
        <taxon>Dacrymycetes</taxon>
        <taxon>Dacrymycetales</taxon>
        <taxon>Dacrymycetaceae</taxon>
        <taxon>Calocera</taxon>
    </lineage>
</organism>
<feature type="region of interest" description="Disordered" evidence="1">
    <location>
        <begin position="1"/>
        <end position="58"/>
    </location>
</feature>
<protein>
    <submittedName>
        <fullName evidence="2">Uncharacterized protein</fullName>
    </submittedName>
</protein>
<dbReference type="AlphaFoldDB" id="A0A165I8P5"/>
<keyword evidence="3" id="KW-1185">Reference proteome</keyword>
<dbReference type="InParanoid" id="A0A165I8P5"/>
<evidence type="ECO:0000313" key="2">
    <source>
        <dbReference type="EMBL" id="KZT60266.1"/>
    </source>
</evidence>
<dbReference type="EMBL" id="KV423932">
    <property type="protein sequence ID" value="KZT60266.1"/>
    <property type="molecule type" value="Genomic_DNA"/>
</dbReference>
<feature type="compositionally biased region" description="Basic residues" evidence="1">
    <location>
        <begin position="1"/>
        <end position="12"/>
    </location>
</feature>
<dbReference type="Proteomes" id="UP000076842">
    <property type="component" value="Unassembled WGS sequence"/>
</dbReference>
<evidence type="ECO:0000256" key="1">
    <source>
        <dbReference type="SAM" id="MobiDB-lite"/>
    </source>
</evidence>
<gene>
    <name evidence="2" type="ORF">CALCODRAFT_506927</name>
</gene>
<proteinExistence type="predicted"/>
<reference evidence="2 3" key="1">
    <citation type="journal article" date="2016" name="Mol. Biol. Evol.">
        <title>Comparative Genomics of Early-Diverging Mushroom-Forming Fungi Provides Insights into the Origins of Lignocellulose Decay Capabilities.</title>
        <authorList>
            <person name="Nagy L.G."/>
            <person name="Riley R."/>
            <person name="Tritt A."/>
            <person name="Adam C."/>
            <person name="Daum C."/>
            <person name="Floudas D."/>
            <person name="Sun H."/>
            <person name="Yadav J.S."/>
            <person name="Pangilinan J."/>
            <person name="Larsson K.H."/>
            <person name="Matsuura K."/>
            <person name="Barry K."/>
            <person name="Labutti K."/>
            <person name="Kuo R."/>
            <person name="Ohm R.A."/>
            <person name="Bhattacharya S.S."/>
            <person name="Shirouzu T."/>
            <person name="Yoshinaga Y."/>
            <person name="Martin F.M."/>
            <person name="Grigoriev I.V."/>
            <person name="Hibbett D.S."/>
        </authorList>
    </citation>
    <scope>NUCLEOTIDE SEQUENCE [LARGE SCALE GENOMIC DNA]</scope>
    <source>
        <strain evidence="2 3">HHB12733</strain>
    </source>
</reference>
<evidence type="ECO:0000313" key="3">
    <source>
        <dbReference type="Proteomes" id="UP000076842"/>
    </source>
</evidence>
<accession>A0A165I8P5</accession>
<sequence length="504" mass="57410">MTGNLKTHKKPARLATNDLEEELARRKAAKRAGGQPVSSSETEEEDNIDPQLRMPPPPVHPLQLQGPFSPIEPASPMPSTADEILSMYRQLYKLGKSLNAELNKRVTVLEDTQGKLLAAITKKKKKPPTNPDCPASKSDDEMTLKEVKLQKVVRDLMRTQLYDTVGYKPGKDMPGLGREAPPRSDGGKAYMVADWNSSKSSESNLAIIRHAVTLVRQAHLDKNSQTALVRHTNDGSTGPHDFNTPNEVDDEMLEEEVNEPLIDPQYQQTWLSVKNLMYIGAVVWQTMRQIWLNQRDEEKIARTCRWKTKGKHVQRWVTRAERLTEGARLFASKHAIVDVEGFCAQILKADWVGDLESGDEEGGFSDGWWMRMTTAAGWGPDQVADKRNTIWELKRPAWMKEAIWQLYATFNHLKWVHEERHSKATPYFDLGSLSHAVIEKSSKPWRFMVDDVYLADHPAFEVIEALPDGFTEQMCEELQQINNWFIDVKFKKFLQLSVSFCCRG</sequence>
<feature type="region of interest" description="Disordered" evidence="1">
    <location>
        <begin position="122"/>
        <end position="141"/>
    </location>
</feature>
<name>A0A165I8P5_9BASI</name>